<dbReference type="AlphaFoldDB" id="A0A7R9G0H8"/>
<protein>
    <submittedName>
        <fullName evidence="2">Uncharacterized protein</fullName>
    </submittedName>
</protein>
<feature type="region of interest" description="Disordered" evidence="1">
    <location>
        <begin position="71"/>
        <end position="91"/>
    </location>
</feature>
<evidence type="ECO:0000256" key="1">
    <source>
        <dbReference type="SAM" id="MobiDB-lite"/>
    </source>
</evidence>
<proteinExistence type="predicted"/>
<feature type="region of interest" description="Disordered" evidence="1">
    <location>
        <begin position="1"/>
        <end position="55"/>
    </location>
</feature>
<name>A0A7R9G0H8_TIMSH</name>
<gene>
    <name evidence="2" type="ORF">TSIB3V08_LOCUS6505</name>
</gene>
<dbReference type="EMBL" id="OC002790">
    <property type="protein sequence ID" value="CAD7262398.1"/>
    <property type="molecule type" value="Genomic_DNA"/>
</dbReference>
<accession>A0A7R9G0H8</accession>
<organism evidence="2">
    <name type="scientific">Timema shepardi</name>
    <name type="common">Walking stick</name>
    <dbReference type="NCBI Taxonomy" id="629360"/>
    <lineage>
        <taxon>Eukaryota</taxon>
        <taxon>Metazoa</taxon>
        <taxon>Ecdysozoa</taxon>
        <taxon>Arthropoda</taxon>
        <taxon>Hexapoda</taxon>
        <taxon>Insecta</taxon>
        <taxon>Pterygota</taxon>
        <taxon>Neoptera</taxon>
        <taxon>Polyneoptera</taxon>
        <taxon>Phasmatodea</taxon>
        <taxon>Timematodea</taxon>
        <taxon>Timematoidea</taxon>
        <taxon>Timematidae</taxon>
        <taxon>Timema</taxon>
    </lineage>
</organism>
<sequence length="91" mass="9681">MRRESVKPFSNHPSTSDRDLNPVTGIPVYCETDSLDHSTTKVGPPEPPAGHPSSLCFGMWSSPPYGYSVEMRSTGVEGGGGQDGPSQPPYS</sequence>
<evidence type="ECO:0000313" key="2">
    <source>
        <dbReference type="EMBL" id="CAD7262398.1"/>
    </source>
</evidence>
<reference evidence="2" key="1">
    <citation type="submission" date="2020-11" db="EMBL/GenBank/DDBJ databases">
        <authorList>
            <person name="Tran Van P."/>
        </authorList>
    </citation>
    <scope>NUCLEOTIDE SEQUENCE</scope>
</reference>